<dbReference type="Pfam" id="PF00400">
    <property type="entry name" value="WD40"/>
    <property type="match status" value="3"/>
</dbReference>
<feature type="repeat" description="WD" evidence="3">
    <location>
        <begin position="249"/>
        <end position="291"/>
    </location>
</feature>
<evidence type="ECO:0000256" key="2">
    <source>
        <dbReference type="ARBA" id="ARBA00022737"/>
    </source>
</evidence>
<protein>
    <submittedName>
        <fullName evidence="5">Gastrulation defective protein 1-related</fullName>
    </submittedName>
</protein>
<feature type="compositionally biased region" description="Basic and acidic residues" evidence="4">
    <location>
        <begin position="122"/>
        <end position="134"/>
    </location>
</feature>
<dbReference type="InterPro" id="IPR036322">
    <property type="entry name" value="WD40_repeat_dom_sf"/>
</dbReference>
<dbReference type="PROSITE" id="PS50082">
    <property type="entry name" value="WD_REPEATS_2"/>
    <property type="match status" value="4"/>
</dbReference>
<feature type="region of interest" description="Disordered" evidence="4">
    <location>
        <begin position="1"/>
        <end position="46"/>
    </location>
</feature>
<dbReference type="PANTHER" id="PTHR16017:SF0">
    <property type="entry name" value="WD REPEAT-CONTAINING PROTEIN 70"/>
    <property type="match status" value="1"/>
</dbReference>
<keyword evidence="1 3" id="KW-0853">WD repeat</keyword>
<dbReference type="InterPro" id="IPR001680">
    <property type="entry name" value="WD40_rpt"/>
</dbReference>
<evidence type="ECO:0000313" key="6">
    <source>
        <dbReference type="Proteomes" id="UP001146793"/>
    </source>
</evidence>
<feature type="compositionally biased region" description="Low complexity" evidence="4">
    <location>
        <begin position="22"/>
        <end position="46"/>
    </location>
</feature>
<feature type="repeat" description="WD" evidence="3">
    <location>
        <begin position="357"/>
        <end position="391"/>
    </location>
</feature>
<accession>A0AAV7ZMF4</accession>
<proteinExistence type="predicted"/>
<evidence type="ECO:0000256" key="3">
    <source>
        <dbReference type="PROSITE-ProRule" id="PRU00221"/>
    </source>
</evidence>
<dbReference type="InterPro" id="IPR015943">
    <property type="entry name" value="WD40/YVTN_repeat-like_dom_sf"/>
</dbReference>
<feature type="compositionally biased region" description="Basic and acidic residues" evidence="4">
    <location>
        <begin position="83"/>
        <end position="114"/>
    </location>
</feature>
<dbReference type="GO" id="GO:0035861">
    <property type="term" value="C:site of double-strand break"/>
    <property type="evidence" value="ECO:0007669"/>
    <property type="project" value="TreeGrafter"/>
</dbReference>
<dbReference type="PANTHER" id="PTHR16017">
    <property type="entry name" value="GASTRULATION DEFECTIVE PROTEIN 1-RELATED"/>
    <property type="match status" value="1"/>
</dbReference>
<feature type="repeat" description="WD" evidence="3">
    <location>
        <begin position="298"/>
        <end position="330"/>
    </location>
</feature>
<sequence>MNNFGFPTSFGSSRNRRKKQQQKNNSSSNNYLQSANSNNNNLINTLNFGPSVPLHLQRKRPYQQRNNIVGKSQEKETIKETIKEKEKETIKEKEKKKEKEKEKENKETITKKLENNLMNEQNKTKKESNENQEENEHLFPISSDLMLKGHTRTISAIGIDRAGSRLLTGSRDYNVKFWDFAAMDRRNVVSFRSLQPAENQPIFSIEFSQNGDIFLLATGSEAPLLFHRDGVFLKEFKKGYKYLSDITQTMGHIAPLSGVKWHTRIKRNFLTWSYDSTARIWDAEDKTSQISLLRHRDRRGRKIGVSSLDMKSDGTLIATGCLNGVIYLWDNKAPFRKATRKITEAHVSKDIESNIIISDLKFAKSKQLLLSRATDNTIKIWDLRKTSKPLKVLDDLLLDSDQMEVLFSPDEKYIVTGTSIETFVCEGNNDRRENQKQISKFKQNSENDTGNLMFFNSTTFQLERQYPVCNESLTRIKWHPKINQIIVGAKDSNVHVLYDPKISKKGAMLTVNNKVKKQKTESGVGQDVYRPQDLDNVKGMKTKRRRRRRGYVEPTKRFEPKAPIYGKGHSGMLGDNVTKRVMKKFVKNEALDNDPRNAFLKHHDVDSKPYFFKVLKKNQPNSIFYNPPKEDSDDEK</sequence>
<name>A0AAV7ZMF4_9EUKA</name>
<dbReference type="PRINTS" id="PR00320">
    <property type="entry name" value="GPROTEINBRPT"/>
</dbReference>
<dbReference type="Gene3D" id="2.130.10.10">
    <property type="entry name" value="YVTN repeat-like/Quinoprotein amine dehydrogenase"/>
    <property type="match status" value="2"/>
</dbReference>
<dbReference type="GO" id="GO:0005634">
    <property type="term" value="C:nucleus"/>
    <property type="evidence" value="ECO:0007669"/>
    <property type="project" value="TreeGrafter"/>
</dbReference>
<comment type="caution">
    <text evidence="5">The sequence shown here is derived from an EMBL/GenBank/DDBJ whole genome shotgun (WGS) entry which is preliminary data.</text>
</comment>
<reference evidence="5" key="1">
    <citation type="submission" date="2022-08" db="EMBL/GenBank/DDBJ databases">
        <title>Novel sulphate-reducing endosymbionts in the free-living metamonad Anaeramoeba.</title>
        <authorList>
            <person name="Jerlstrom-Hultqvist J."/>
            <person name="Cepicka I."/>
            <person name="Gallot-Lavallee L."/>
            <person name="Salas-Leiva D."/>
            <person name="Curtis B.A."/>
            <person name="Zahonova K."/>
            <person name="Pipaliya S."/>
            <person name="Dacks J."/>
            <person name="Roger A.J."/>
        </authorList>
    </citation>
    <scope>NUCLEOTIDE SEQUENCE</scope>
    <source>
        <strain evidence="5">Busselton2</strain>
    </source>
</reference>
<dbReference type="SMART" id="SM00320">
    <property type="entry name" value="WD40"/>
    <property type="match status" value="6"/>
</dbReference>
<keyword evidence="2" id="KW-0677">Repeat</keyword>
<dbReference type="SUPFAM" id="SSF50978">
    <property type="entry name" value="WD40 repeat-like"/>
    <property type="match status" value="1"/>
</dbReference>
<feature type="compositionally biased region" description="Polar residues" evidence="4">
    <location>
        <begin position="1"/>
        <end position="11"/>
    </location>
</feature>
<dbReference type="PROSITE" id="PS50294">
    <property type="entry name" value="WD_REPEATS_REGION"/>
    <property type="match status" value="1"/>
</dbReference>
<feature type="repeat" description="WD" evidence="3">
    <location>
        <begin position="147"/>
        <end position="188"/>
    </location>
</feature>
<evidence type="ECO:0000256" key="1">
    <source>
        <dbReference type="ARBA" id="ARBA00022574"/>
    </source>
</evidence>
<dbReference type="EMBL" id="JANTQA010000026">
    <property type="protein sequence ID" value="KAJ3442281.1"/>
    <property type="molecule type" value="Genomic_DNA"/>
</dbReference>
<dbReference type="AlphaFoldDB" id="A0AAV7ZMF4"/>
<dbReference type="InterPro" id="IPR020472">
    <property type="entry name" value="WD40_PAC1"/>
</dbReference>
<evidence type="ECO:0000256" key="4">
    <source>
        <dbReference type="SAM" id="MobiDB-lite"/>
    </source>
</evidence>
<organism evidence="5 6">
    <name type="scientific">Anaeramoeba flamelloides</name>
    <dbReference type="NCBI Taxonomy" id="1746091"/>
    <lineage>
        <taxon>Eukaryota</taxon>
        <taxon>Metamonada</taxon>
        <taxon>Anaeramoebidae</taxon>
        <taxon>Anaeramoeba</taxon>
    </lineage>
</organism>
<dbReference type="Proteomes" id="UP001146793">
    <property type="component" value="Unassembled WGS sequence"/>
</dbReference>
<dbReference type="InterPro" id="IPR051858">
    <property type="entry name" value="WD_repeat_GAD-1"/>
</dbReference>
<feature type="region of interest" description="Disordered" evidence="4">
    <location>
        <begin position="83"/>
        <end position="134"/>
    </location>
</feature>
<evidence type="ECO:0000313" key="5">
    <source>
        <dbReference type="EMBL" id="KAJ3442281.1"/>
    </source>
</evidence>
<gene>
    <name evidence="5" type="ORF">M0812_12015</name>
</gene>